<dbReference type="InterPro" id="IPR001653">
    <property type="entry name" value="DAP_epimerase_DapF"/>
</dbReference>
<feature type="binding site" evidence="9">
    <location>
        <position position="193"/>
    </location>
    <ligand>
        <name>substrate</name>
    </ligand>
</feature>
<evidence type="ECO:0000313" key="11">
    <source>
        <dbReference type="EMBL" id="OUO56502.1"/>
    </source>
</evidence>
<keyword evidence="6 9" id="KW-0457">Lysine biosynthesis</keyword>
<comment type="subunit">
    <text evidence="9">Homodimer.</text>
</comment>
<dbReference type="EMBL" id="NFJD01000003">
    <property type="protein sequence ID" value="OUO56502.1"/>
    <property type="molecule type" value="Genomic_DNA"/>
</dbReference>
<proteinExistence type="inferred from homology"/>
<dbReference type="AlphaFoldDB" id="A0A1Y4DD07"/>
<dbReference type="GO" id="GO:0008837">
    <property type="term" value="F:diaminopimelate epimerase activity"/>
    <property type="evidence" value="ECO:0007669"/>
    <property type="project" value="UniProtKB-UniRule"/>
</dbReference>
<dbReference type="GO" id="GO:0005829">
    <property type="term" value="C:cytosol"/>
    <property type="evidence" value="ECO:0007669"/>
    <property type="project" value="TreeGrafter"/>
</dbReference>
<feature type="active site" evidence="10">
    <location>
        <position position="72"/>
    </location>
</feature>
<evidence type="ECO:0000256" key="4">
    <source>
        <dbReference type="ARBA" id="ARBA00022490"/>
    </source>
</evidence>
<dbReference type="OrthoDB" id="9805408at2"/>
<evidence type="ECO:0000256" key="9">
    <source>
        <dbReference type="HAMAP-Rule" id="MF_00197"/>
    </source>
</evidence>
<evidence type="ECO:0000256" key="8">
    <source>
        <dbReference type="ARBA" id="ARBA00051712"/>
    </source>
</evidence>
<dbReference type="SUPFAM" id="SSF54506">
    <property type="entry name" value="Diaminopimelate epimerase-like"/>
    <property type="match status" value="2"/>
</dbReference>
<comment type="caution">
    <text evidence="9">Lacks conserved residue(s) required for the propagation of feature annotation.</text>
</comment>
<keyword evidence="5 9" id="KW-0028">Amino-acid biosynthesis</keyword>
<organism evidence="11 12">
    <name type="scientific">Candidatus Avelusimicrobium gallicola</name>
    <dbReference type="NCBI Taxonomy" id="2562704"/>
    <lineage>
        <taxon>Bacteria</taxon>
        <taxon>Pseudomonadati</taxon>
        <taxon>Elusimicrobiota</taxon>
        <taxon>Elusimicrobia</taxon>
        <taxon>Elusimicrobiales</taxon>
        <taxon>Elusimicrobiaceae</taxon>
        <taxon>Candidatus Avelusimicrobium</taxon>
    </lineage>
</organism>
<feature type="binding site" evidence="9">
    <location>
        <begin position="73"/>
        <end position="74"/>
    </location>
    <ligand>
        <name>substrate</name>
    </ligand>
</feature>
<reference evidence="12" key="1">
    <citation type="submission" date="2017-04" db="EMBL/GenBank/DDBJ databases">
        <title>Function of individual gut microbiota members based on whole genome sequencing of pure cultures obtained from chicken caecum.</title>
        <authorList>
            <person name="Medvecky M."/>
            <person name="Cejkova D."/>
            <person name="Polansky O."/>
            <person name="Karasova D."/>
            <person name="Kubasova T."/>
            <person name="Cizek A."/>
            <person name="Rychlik I."/>
        </authorList>
    </citation>
    <scope>NUCLEOTIDE SEQUENCE [LARGE SCALE GENOMIC DNA]</scope>
    <source>
        <strain evidence="12">An273</strain>
    </source>
</reference>
<evidence type="ECO:0000256" key="5">
    <source>
        <dbReference type="ARBA" id="ARBA00022605"/>
    </source>
</evidence>
<accession>A0A1Y4DD07</accession>
<keyword evidence="12" id="KW-1185">Reference proteome</keyword>
<comment type="pathway">
    <text evidence="1 9">Amino-acid biosynthesis; L-lysine biosynthesis via DAP pathway; DL-2,6-diaminopimelate from LL-2,6-diaminopimelate: step 1/1.</text>
</comment>
<feature type="site" description="Could be important to modulate the pK values of the two catalytic cysteine residues" evidence="9">
    <location>
        <position position="211"/>
    </location>
</feature>
<gene>
    <name evidence="9" type="primary">dapF</name>
    <name evidence="11" type="ORF">B5F75_04725</name>
</gene>
<dbReference type="Proteomes" id="UP000196368">
    <property type="component" value="Unassembled WGS sequence"/>
</dbReference>
<feature type="active site" description="Proton acceptor" evidence="9">
    <location>
        <position position="220"/>
    </location>
</feature>
<dbReference type="UniPathway" id="UPA00034">
    <property type="reaction ID" value="UER00025"/>
</dbReference>
<comment type="function">
    <text evidence="9">Catalyzes the stereoinversion of LL-2,6-diaminopimelate (L,L-DAP) to meso-diaminopimelate (meso-DAP), a precursor of L-lysine and an essential component of the bacterial peptidoglycan.</text>
</comment>
<evidence type="ECO:0000256" key="3">
    <source>
        <dbReference type="ARBA" id="ARBA00013080"/>
    </source>
</evidence>
<evidence type="ECO:0000256" key="2">
    <source>
        <dbReference type="ARBA" id="ARBA00010219"/>
    </source>
</evidence>
<dbReference type="HAMAP" id="MF_00197">
    <property type="entry name" value="DAP_epimerase"/>
    <property type="match status" value="1"/>
</dbReference>
<dbReference type="PROSITE" id="PS01326">
    <property type="entry name" value="DAP_EPIMERASE"/>
    <property type="match status" value="1"/>
</dbReference>
<dbReference type="FunFam" id="3.10.310.10:FF:000004">
    <property type="entry name" value="Diaminopimelate epimerase"/>
    <property type="match status" value="1"/>
</dbReference>
<dbReference type="PANTHER" id="PTHR31689">
    <property type="entry name" value="DIAMINOPIMELATE EPIMERASE, CHLOROPLASTIC"/>
    <property type="match status" value="1"/>
</dbReference>
<evidence type="ECO:0000313" key="12">
    <source>
        <dbReference type="Proteomes" id="UP000196368"/>
    </source>
</evidence>
<comment type="caution">
    <text evidence="11">The sequence shown here is derived from an EMBL/GenBank/DDBJ whole genome shotgun (WGS) entry which is preliminary data.</text>
</comment>
<evidence type="ECO:0000256" key="7">
    <source>
        <dbReference type="ARBA" id="ARBA00023235"/>
    </source>
</evidence>
<feature type="binding site" evidence="9">
    <location>
        <position position="160"/>
    </location>
    <ligand>
        <name>substrate</name>
    </ligand>
</feature>
<dbReference type="EC" id="5.1.1.7" evidence="3 9"/>
<dbReference type="NCBIfam" id="TIGR00652">
    <property type="entry name" value="DapF"/>
    <property type="match status" value="1"/>
</dbReference>
<evidence type="ECO:0000256" key="10">
    <source>
        <dbReference type="PROSITE-ProRule" id="PRU10125"/>
    </source>
</evidence>
<keyword evidence="7 9" id="KW-0413">Isomerase</keyword>
<protein>
    <recommendedName>
        <fullName evidence="3 9">Diaminopimelate epimerase</fullName>
        <shortName evidence="9">DAP epimerase</shortName>
        <ecNumber evidence="3 9">5.1.1.7</ecNumber>
    </recommendedName>
    <alternativeName>
        <fullName evidence="9">PLP-independent amino acid racemase</fullName>
    </alternativeName>
</protein>
<evidence type="ECO:0000256" key="1">
    <source>
        <dbReference type="ARBA" id="ARBA00005196"/>
    </source>
</evidence>
<dbReference type="Gene3D" id="3.10.310.10">
    <property type="entry name" value="Diaminopimelate Epimerase, Chain A, domain 1"/>
    <property type="match status" value="2"/>
</dbReference>
<feature type="binding site" evidence="9">
    <location>
        <begin position="221"/>
        <end position="222"/>
    </location>
    <ligand>
        <name>substrate</name>
    </ligand>
</feature>
<comment type="subcellular location">
    <subcellularLocation>
        <location evidence="9">Cytoplasm</location>
    </subcellularLocation>
</comment>
<dbReference type="RefSeq" id="WP_087288485.1">
    <property type="nucleotide sequence ID" value="NZ_NFJD01000003.1"/>
</dbReference>
<comment type="catalytic activity">
    <reaction evidence="8 9">
        <text>(2S,6S)-2,6-diaminopimelate = meso-2,6-diaminopimelate</text>
        <dbReference type="Rhea" id="RHEA:15393"/>
        <dbReference type="ChEBI" id="CHEBI:57609"/>
        <dbReference type="ChEBI" id="CHEBI:57791"/>
        <dbReference type="EC" id="5.1.1.7"/>
    </reaction>
</comment>
<feature type="site" description="Could be important to modulate the pK values of the two catalytic cysteine residues" evidence="9">
    <location>
        <position position="162"/>
    </location>
</feature>
<feature type="binding site" evidence="9">
    <location>
        <position position="11"/>
    </location>
    <ligand>
        <name>substrate</name>
    </ligand>
</feature>
<evidence type="ECO:0000256" key="6">
    <source>
        <dbReference type="ARBA" id="ARBA00023154"/>
    </source>
</evidence>
<feature type="binding site" evidence="9">
    <location>
        <begin position="211"/>
        <end position="212"/>
    </location>
    <ligand>
        <name>substrate</name>
    </ligand>
</feature>
<keyword evidence="4 9" id="KW-0963">Cytoplasm</keyword>
<dbReference type="Pfam" id="PF01678">
    <property type="entry name" value="DAP_epimerase"/>
    <property type="match status" value="2"/>
</dbReference>
<dbReference type="PANTHER" id="PTHR31689:SF0">
    <property type="entry name" value="DIAMINOPIMELATE EPIMERASE"/>
    <property type="match status" value="1"/>
</dbReference>
<dbReference type="GO" id="GO:0009089">
    <property type="term" value="P:lysine biosynthetic process via diaminopimelate"/>
    <property type="evidence" value="ECO:0007669"/>
    <property type="project" value="UniProtKB-UniRule"/>
</dbReference>
<sequence>MQFTKYTGLGNDFIVLDGETARGVQHPGELALRMCNRHFGVGADGLVLLLPSEKADMRMQIINSDGSEAEMCGNASRCVALHLYRRGIVPKRQITLETLAGLIHTEIMDEASSRVRVDMGMPRLTRGEIPMTGLAHERAVNVALRACGTEFCGTAVSMGNPHFVIFVENAEKIPLEVWGPALETNEAFPRKTNVEFVQILNNATIRMRVWERGAGVTQACGTGACAAVAACILNHKTNDYVTVKLDGGELLIEWPAGKNIFMTGPATEVFTGEYKGDK</sequence>
<feature type="binding site" evidence="9">
    <location>
        <position position="63"/>
    </location>
    <ligand>
        <name>substrate</name>
    </ligand>
</feature>
<name>A0A1Y4DD07_9BACT</name>
<comment type="similarity">
    <text evidence="2 9">Belongs to the diaminopimelate epimerase family.</text>
</comment>
<feature type="active site" description="Proton donor" evidence="9">
    <location>
        <position position="72"/>
    </location>
</feature>
<dbReference type="InterPro" id="IPR018510">
    <property type="entry name" value="DAP_epimerase_AS"/>
</dbReference>